<proteinExistence type="predicted"/>
<protein>
    <submittedName>
        <fullName evidence="1">Uncharacterized protein</fullName>
    </submittedName>
</protein>
<sequence>MPEAGAAALSGQREHIDGWHDFTVEDQTLVIAEGMLIKIYAPGEDRCRWHGRITGEEGQPVSRGDKVEVYKVDVEFRT</sequence>
<keyword evidence="2" id="KW-1185">Reference proteome</keyword>
<gene>
    <name evidence="1" type="ORF">PT974_01412</name>
</gene>
<reference evidence="1 2" key="1">
    <citation type="submission" date="2024-01" db="EMBL/GenBank/DDBJ databases">
        <title>Complete genome of Cladobotryum mycophilum ATHUM6906.</title>
        <authorList>
            <person name="Christinaki A.C."/>
            <person name="Myridakis A.I."/>
            <person name="Kouvelis V.N."/>
        </authorList>
    </citation>
    <scope>NUCLEOTIDE SEQUENCE [LARGE SCALE GENOMIC DNA]</scope>
    <source>
        <strain evidence="1 2">ATHUM6906</strain>
    </source>
</reference>
<organism evidence="1 2">
    <name type="scientific">Cladobotryum mycophilum</name>
    <dbReference type="NCBI Taxonomy" id="491253"/>
    <lineage>
        <taxon>Eukaryota</taxon>
        <taxon>Fungi</taxon>
        <taxon>Dikarya</taxon>
        <taxon>Ascomycota</taxon>
        <taxon>Pezizomycotina</taxon>
        <taxon>Sordariomycetes</taxon>
        <taxon>Hypocreomycetidae</taxon>
        <taxon>Hypocreales</taxon>
        <taxon>Hypocreaceae</taxon>
        <taxon>Cladobotryum</taxon>
    </lineage>
</organism>
<accession>A0ABR0T3K0</accession>
<dbReference type="Proteomes" id="UP001338125">
    <property type="component" value="Unassembled WGS sequence"/>
</dbReference>
<name>A0ABR0T3K0_9HYPO</name>
<dbReference type="EMBL" id="JAVFKD010000001">
    <property type="protein sequence ID" value="KAK5999025.1"/>
    <property type="molecule type" value="Genomic_DNA"/>
</dbReference>
<evidence type="ECO:0000313" key="1">
    <source>
        <dbReference type="EMBL" id="KAK5999025.1"/>
    </source>
</evidence>
<evidence type="ECO:0000313" key="2">
    <source>
        <dbReference type="Proteomes" id="UP001338125"/>
    </source>
</evidence>
<comment type="caution">
    <text evidence="1">The sequence shown here is derived from an EMBL/GenBank/DDBJ whole genome shotgun (WGS) entry which is preliminary data.</text>
</comment>